<evidence type="ECO:0000313" key="2">
    <source>
        <dbReference type="Proteomes" id="UP000076078"/>
    </source>
</evidence>
<reference evidence="1 2" key="1">
    <citation type="submission" date="2015-12" db="EMBL/GenBank/DDBJ databases">
        <title>Dictyostelia acquired genes for synthesis and detection of signals that induce cell-type specialization by lateral gene transfer from prokaryotes.</title>
        <authorList>
            <person name="Gloeckner G."/>
            <person name="Schaap P."/>
        </authorList>
    </citation>
    <scope>NUCLEOTIDE SEQUENCE [LARGE SCALE GENOMIC DNA]</scope>
    <source>
        <strain evidence="1 2">TK</strain>
    </source>
</reference>
<name>A0A152A1S2_TIELA</name>
<dbReference type="OMA" id="PWIELAN"/>
<dbReference type="EMBL" id="LODT01000016">
    <property type="protein sequence ID" value="KYR00176.1"/>
    <property type="molecule type" value="Genomic_DNA"/>
</dbReference>
<dbReference type="InParanoid" id="A0A152A1S2"/>
<sequence>MLSLARLRLFNNVIKSNNIKTVSSKYVNFIRSFSTITSVEAVQQDVDTEKPLRKSLLENAEKIDIRPYITLLSEKKDIIELEHSLQAKDYFDKTIEKIKDKPMIEQYRYYILSMSHLSNDVKLAAITSLVKQDSRYIGFMSLFHSLNENYQEATKLITESNTIETNNDIYITILAGAMNNTNIDNFLKILTQFEKYQKKVAGVTDNTEIYKQVERSLMQIFQWDTLPLVKFIMEALHTTKSWEKQKYKPMIKNLFPHSTFLEGLYRSLLSSPRTTVMWAEAMVRAGYHMDEDIYLDIQTVLLALNYSSSVLNFRYIMSNYEYFPTSRINSLFLEEFIQTGETENIKENFLKITENSSAPVLSQKVYDSMVNLLLREIPSLDDAGKLKNLRRVSDIQEKHPSTGIYNSLMNYYIRNVEKAFEIFSQLINHPNGLQPDDVTLKLLKTLLGNRYKEVGLLEYLIETLPNNNSETYLNLILKISIDKGDFASSVEYFTKIVNNKYTIKENIVPRMVTKFSYIEPSYWKQLFREDIGLEFNSVSYHSLIWSQSHSEIQHTLSLLKSNGIPLELDTIKLLVDGTLNGSMPVHSVQQLIQEELSGDDPKKMEMLGYVLSKYPYLPFTKPQIKEYSTRMANQLPSLIQISLANGHLDMAWEFLRQYQQSPFAKESVLIESKSNYLYASFLNMEFGALDNIHLKDYINLEIRMAVFQGIYDACKYRKRSKLTKDVLLNIERKFQDTNLTVTEHVLIKMSYICQGLLTDTVLDQFYDTHKLSIANLQFIAKHFILNNNTNLAVKWLNKLLSQSPTTAQLSELIVTLKCNYNEELSFILCKYLAKCPSDSMYGNEWFLMSKYYLSKQDISNFITSVLKIEAPLDQCEILDIFGTMYINDIDALYTQLEIYENQCENQIQFDQFVAKLAVHWPTLVKSLPEYLSLVSKKFRITKSLNDSLVLALSHSKSFDLESLYISLGIHSETPGFLSILRQNANADKLFSQFLPASISKLSTQKSFTEDLKSVYLIASENPRPNLFRTLLLGSQNTGQISNSALSQYCDIFTSCGMAPINHFGDNQYLKSKIYSNLYPLKTVQAKTEFIQQFPSEIDFDLPELEKSKELSVKFKLRKVQFQNLIK</sequence>
<gene>
    <name evidence="1" type="ORF">DLAC_03332</name>
</gene>
<comment type="caution">
    <text evidence="1">The sequence shown here is derived from an EMBL/GenBank/DDBJ whole genome shotgun (WGS) entry which is preliminary data.</text>
</comment>
<accession>A0A152A1S2</accession>
<organism evidence="1 2">
    <name type="scientific">Tieghemostelium lacteum</name>
    <name type="common">Slime mold</name>
    <name type="synonym">Dictyostelium lacteum</name>
    <dbReference type="NCBI Taxonomy" id="361077"/>
    <lineage>
        <taxon>Eukaryota</taxon>
        <taxon>Amoebozoa</taxon>
        <taxon>Evosea</taxon>
        <taxon>Eumycetozoa</taxon>
        <taxon>Dictyostelia</taxon>
        <taxon>Dictyosteliales</taxon>
        <taxon>Raperosteliaceae</taxon>
        <taxon>Tieghemostelium</taxon>
    </lineage>
</organism>
<protein>
    <submittedName>
        <fullName evidence="1">Phosphatidylinositol glycan</fullName>
    </submittedName>
</protein>
<dbReference type="Proteomes" id="UP000076078">
    <property type="component" value="Unassembled WGS sequence"/>
</dbReference>
<dbReference type="AlphaFoldDB" id="A0A152A1S2"/>
<evidence type="ECO:0000313" key="1">
    <source>
        <dbReference type="EMBL" id="KYR00176.1"/>
    </source>
</evidence>
<proteinExistence type="predicted"/>
<keyword evidence="2" id="KW-1185">Reference proteome</keyword>